<feature type="transmembrane region" description="Helical" evidence="1">
    <location>
        <begin position="165"/>
        <end position="186"/>
    </location>
</feature>
<reference evidence="2 3" key="1">
    <citation type="journal article" date="2018" name="Int. J. Syst. Evol. Microbiol.">
        <title>Zhouia spongiae sp. nov., isolated from a marine sponge.</title>
        <authorList>
            <person name="Zhuang L."/>
            <person name="Lin B."/>
            <person name="Qin F."/>
            <person name="Luo L."/>
        </authorList>
    </citation>
    <scope>NUCLEOTIDE SEQUENCE [LARGE SCALE GENOMIC DNA]</scope>
    <source>
        <strain evidence="2 3">HN-Y44</strain>
    </source>
</reference>
<dbReference type="EMBL" id="CP094326">
    <property type="protein sequence ID" value="UNY97405.1"/>
    <property type="molecule type" value="Genomic_DNA"/>
</dbReference>
<feature type="transmembrane region" description="Helical" evidence="1">
    <location>
        <begin position="70"/>
        <end position="88"/>
    </location>
</feature>
<name>A0ABY3YIC4_9FLAO</name>
<feature type="transmembrane region" description="Helical" evidence="1">
    <location>
        <begin position="121"/>
        <end position="141"/>
    </location>
</feature>
<protein>
    <recommendedName>
        <fullName evidence="4">ABC transporter permease</fullName>
    </recommendedName>
</protein>
<keyword evidence="1" id="KW-0472">Membrane</keyword>
<dbReference type="RefSeq" id="WP_242935818.1">
    <property type="nucleotide sequence ID" value="NZ_CP094326.1"/>
</dbReference>
<evidence type="ECO:0008006" key="4">
    <source>
        <dbReference type="Google" id="ProtNLM"/>
    </source>
</evidence>
<evidence type="ECO:0000313" key="2">
    <source>
        <dbReference type="EMBL" id="UNY97405.1"/>
    </source>
</evidence>
<keyword evidence="3" id="KW-1185">Reference proteome</keyword>
<sequence>MNFEDIKQKMDMQNMDDLVIPNRIKALKKTQLPIQKIRKNIKSELITQVSIILFLFAIPHFIEINPVAKGMYFILVFITSMITTTYLIRMNDFMKQTSKLSLSTKEVLLKTVFELRLTLEVYKTAIISGSLLLPVIAFLLIKGRKSVDESAFLAIITFDIPFEKIVLYIIGYVLIAVLIFIITGWWSDALYGTYAKDLKNTLEKMED</sequence>
<feature type="transmembrane region" description="Helical" evidence="1">
    <location>
        <begin position="45"/>
        <end position="64"/>
    </location>
</feature>
<evidence type="ECO:0000313" key="3">
    <source>
        <dbReference type="Proteomes" id="UP000829476"/>
    </source>
</evidence>
<keyword evidence="1" id="KW-1133">Transmembrane helix</keyword>
<evidence type="ECO:0000256" key="1">
    <source>
        <dbReference type="SAM" id="Phobius"/>
    </source>
</evidence>
<gene>
    <name evidence="2" type="ORF">MQE36_09890</name>
</gene>
<organism evidence="2 3">
    <name type="scientific">Zhouia spongiae</name>
    <dbReference type="NCBI Taxonomy" id="2202721"/>
    <lineage>
        <taxon>Bacteria</taxon>
        <taxon>Pseudomonadati</taxon>
        <taxon>Bacteroidota</taxon>
        <taxon>Flavobacteriia</taxon>
        <taxon>Flavobacteriales</taxon>
        <taxon>Flavobacteriaceae</taxon>
        <taxon>Zhouia</taxon>
    </lineage>
</organism>
<keyword evidence="1" id="KW-0812">Transmembrane</keyword>
<proteinExistence type="predicted"/>
<dbReference type="Proteomes" id="UP000829476">
    <property type="component" value="Chromosome"/>
</dbReference>
<accession>A0ABY3YIC4</accession>